<evidence type="ECO:0000313" key="1">
    <source>
        <dbReference type="EMBL" id="MDT0262487.1"/>
    </source>
</evidence>
<gene>
    <name evidence="1" type="ORF">RM423_13900</name>
</gene>
<organism evidence="1 2">
    <name type="scientific">Jatrophihabitans lederbergiae</name>
    <dbReference type="NCBI Taxonomy" id="3075547"/>
    <lineage>
        <taxon>Bacteria</taxon>
        <taxon>Bacillati</taxon>
        <taxon>Actinomycetota</taxon>
        <taxon>Actinomycetes</taxon>
        <taxon>Jatrophihabitantales</taxon>
        <taxon>Jatrophihabitantaceae</taxon>
        <taxon>Jatrophihabitans</taxon>
    </lineage>
</organism>
<comment type="caution">
    <text evidence="1">The sequence shown here is derived from an EMBL/GenBank/DDBJ whole genome shotgun (WGS) entry which is preliminary data.</text>
</comment>
<accession>A0ABU2JBX6</accession>
<protein>
    <submittedName>
        <fullName evidence="1">Uncharacterized protein</fullName>
    </submittedName>
</protein>
<dbReference type="EMBL" id="JAVREH010000018">
    <property type="protein sequence ID" value="MDT0262487.1"/>
    <property type="molecule type" value="Genomic_DNA"/>
</dbReference>
<evidence type="ECO:0000313" key="2">
    <source>
        <dbReference type="Proteomes" id="UP001183176"/>
    </source>
</evidence>
<reference evidence="2" key="1">
    <citation type="submission" date="2023-07" db="EMBL/GenBank/DDBJ databases">
        <title>30 novel species of actinomycetes from the DSMZ collection.</title>
        <authorList>
            <person name="Nouioui I."/>
        </authorList>
    </citation>
    <scope>NUCLEOTIDE SEQUENCE [LARGE SCALE GENOMIC DNA]</scope>
    <source>
        <strain evidence="2">DSM 44399</strain>
    </source>
</reference>
<keyword evidence="2" id="KW-1185">Reference proteome</keyword>
<dbReference type="RefSeq" id="WP_311423635.1">
    <property type="nucleotide sequence ID" value="NZ_JAVREH010000018.1"/>
</dbReference>
<name>A0ABU2JBX6_9ACTN</name>
<proteinExistence type="predicted"/>
<sequence>MRARPGSAPLQSDVEALVHCVTGSQHTRTLLQIVITGDEAADTPGEVLVYFTTCG</sequence>
<dbReference type="Proteomes" id="UP001183176">
    <property type="component" value="Unassembled WGS sequence"/>
</dbReference>